<dbReference type="Pfam" id="PF12571">
    <property type="entry name" value="Phage_tail_fib"/>
    <property type="match status" value="1"/>
</dbReference>
<evidence type="ECO:0000259" key="1">
    <source>
        <dbReference type="Pfam" id="PF12571"/>
    </source>
</evidence>
<dbReference type="InterPro" id="IPR022225">
    <property type="entry name" value="Phage_tail_fibre_N"/>
</dbReference>
<comment type="caution">
    <text evidence="3">The sequence shown here is derived from an EMBL/GenBank/DDBJ whole genome shotgun (WGS) entry which is preliminary data.</text>
</comment>
<evidence type="ECO:0000259" key="2">
    <source>
        <dbReference type="Pfam" id="PF21882"/>
    </source>
</evidence>
<dbReference type="InterPro" id="IPR054075">
    <property type="entry name" value="Gp53-like_C"/>
</dbReference>
<dbReference type="Pfam" id="PF21882">
    <property type="entry name" value="Gp53-like_C"/>
    <property type="match status" value="1"/>
</dbReference>
<name>A0A1Q8ETW1_9PSED</name>
<dbReference type="AlphaFoldDB" id="A0A1Q8ETW1"/>
<dbReference type="PANTHER" id="PTHR35191:SF1">
    <property type="entry name" value="PROPHAGE SIDE TAIL FIBER PROTEIN HOMOLOG STFQ-RELATED"/>
    <property type="match status" value="1"/>
</dbReference>
<sequence length="490" mass="50692">MTDQNSQFFAILTAIGKAKQANADALGIPWTFAQMGVGDANGADPIPSEQQTKLIHENRRAPLNQVKVDPNNANVIIAEQVIPENVGGWWIREIGLYDAAGDLVAVANCAPSFKPLLSQGSGRTQVIRMNLIVSNTANVELKIDPSVVLATRSYVDAAITNVLPANKAAGTYTKVQINSRGIVIAGSNPTTLGGYGITDALNSVTGGDVAGTINLTNARSITTVAADSASWAGGLHAVSRVSRNILSGFGAWGNGDSVNTLYMGLSGVPWEFGPGVRVKADGVYISGPLTANGAGLSGVPWGGITGTPTTLASYGVGFASQPEAEAGADTNKPMSALRVFQAIAAKVIQATESVLGIARIATQTLVNAGVDDSTIVTPKKLRMGFAILLAPTGYVALPAWLGGLIFQWGIASNVPVATASGGAQGPTRDVSLPLAFPNDTFRISASMNFPNMITASAFAPGAAFISKSVIRLQNNYTSSAGEISWWCVGY</sequence>
<dbReference type="PANTHER" id="PTHR35191">
    <property type="entry name" value="PROPHAGE SIDE TAIL FIBER PROTEIN HOMOLOG STFQ-RELATED"/>
    <property type="match status" value="1"/>
</dbReference>
<dbReference type="OrthoDB" id="9810174at2"/>
<dbReference type="EMBL" id="MSCT01000008">
    <property type="protein sequence ID" value="OLF55243.1"/>
    <property type="molecule type" value="Genomic_DNA"/>
</dbReference>
<dbReference type="InterPro" id="IPR051934">
    <property type="entry name" value="Phage_Tail_Fiber_Structural"/>
</dbReference>
<evidence type="ECO:0000313" key="3">
    <source>
        <dbReference type="EMBL" id="OLF55243.1"/>
    </source>
</evidence>
<protein>
    <submittedName>
        <fullName evidence="3">Phage tail protein</fullName>
    </submittedName>
</protein>
<organism evidence="3 4">
    <name type="scientific">Pseudomonas chlororaphis</name>
    <dbReference type="NCBI Taxonomy" id="587753"/>
    <lineage>
        <taxon>Bacteria</taxon>
        <taxon>Pseudomonadati</taxon>
        <taxon>Pseudomonadota</taxon>
        <taxon>Gammaproteobacteria</taxon>
        <taxon>Pseudomonadales</taxon>
        <taxon>Pseudomonadaceae</taxon>
        <taxon>Pseudomonas</taxon>
    </lineage>
</organism>
<proteinExistence type="predicted"/>
<dbReference type="Proteomes" id="UP000185578">
    <property type="component" value="Unassembled WGS sequence"/>
</dbReference>
<gene>
    <name evidence="3" type="ORF">BTN82_09630</name>
</gene>
<dbReference type="RefSeq" id="WP_075118897.1">
    <property type="nucleotide sequence ID" value="NZ_MSCT01000008.1"/>
</dbReference>
<accession>A0A1Q8ETW1</accession>
<reference evidence="3 4" key="1">
    <citation type="submission" date="2016-12" db="EMBL/GenBank/DDBJ databases">
        <authorList>
            <person name="Song W.-J."/>
            <person name="Kurnit D.M."/>
        </authorList>
    </citation>
    <scope>NUCLEOTIDE SEQUENCE [LARGE SCALE GENOMIC DNA]</scope>
    <source>
        <strain evidence="3 4">PCL1601</strain>
    </source>
</reference>
<dbReference type="Gene3D" id="2.60.40.3940">
    <property type="match status" value="1"/>
</dbReference>
<evidence type="ECO:0000313" key="4">
    <source>
        <dbReference type="Proteomes" id="UP000185578"/>
    </source>
</evidence>
<feature type="domain" description="Phage tail fibre protein N-terminal" evidence="1">
    <location>
        <begin position="6"/>
        <end position="152"/>
    </location>
</feature>
<feature type="domain" description="Putative tail fiber protein gp53-like C-terminal" evidence="2">
    <location>
        <begin position="402"/>
        <end position="490"/>
    </location>
</feature>